<gene>
    <name evidence="2" type="ORF">METZ01_LOCUS396492</name>
</gene>
<evidence type="ECO:0008006" key="3">
    <source>
        <dbReference type="Google" id="ProtNLM"/>
    </source>
</evidence>
<dbReference type="AlphaFoldDB" id="A0A382VCG7"/>
<evidence type="ECO:0000313" key="2">
    <source>
        <dbReference type="EMBL" id="SVD43638.1"/>
    </source>
</evidence>
<dbReference type="EMBL" id="UINC01150536">
    <property type="protein sequence ID" value="SVD43638.1"/>
    <property type="molecule type" value="Genomic_DNA"/>
</dbReference>
<feature type="non-terminal residue" evidence="2">
    <location>
        <position position="237"/>
    </location>
</feature>
<feature type="transmembrane region" description="Helical" evidence="1">
    <location>
        <begin position="20"/>
        <end position="37"/>
    </location>
</feature>
<dbReference type="NCBIfam" id="TIGR02206">
    <property type="entry name" value="intg_mem_TP0381"/>
    <property type="match status" value="1"/>
</dbReference>
<organism evidence="2">
    <name type="scientific">marine metagenome</name>
    <dbReference type="NCBI Taxonomy" id="408172"/>
    <lineage>
        <taxon>unclassified sequences</taxon>
        <taxon>metagenomes</taxon>
        <taxon>ecological metagenomes</taxon>
    </lineage>
</organism>
<feature type="transmembrane region" description="Helical" evidence="1">
    <location>
        <begin position="136"/>
        <end position="154"/>
    </location>
</feature>
<name>A0A382VCG7_9ZZZZ</name>
<feature type="transmembrane region" description="Helical" evidence="1">
    <location>
        <begin position="107"/>
        <end position="124"/>
    </location>
</feature>
<accession>A0A382VCG7</accession>
<evidence type="ECO:0000256" key="1">
    <source>
        <dbReference type="SAM" id="Phobius"/>
    </source>
</evidence>
<keyword evidence="1" id="KW-0812">Transmembrane</keyword>
<reference evidence="2" key="1">
    <citation type="submission" date="2018-05" db="EMBL/GenBank/DDBJ databases">
        <authorList>
            <person name="Lanie J.A."/>
            <person name="Ng W.-L."/>
            <person name="Kazmierczak K.M."/>
            <person name="Andrzejewski T.M."/>
            <person name="Davidsen T.M."/>
            <person name="Wayne K.J."/>
            <person name="Tettelin H."/>
            <person name="Glass J.I."/>
            <person name="Rusch D."/>
            <person name="Podicherti R."/>
            <person name="Tsui H.-C.T."/>
            <person name="Winkler M.E."/>
        </authorList>
    </citation>
    <scope>NUCLEOTIDE SEQUENCE</scope>
</reference>
<keyword evidence="1" id="KW-0472">Membrane</keyword>
<sequence length="237" mass="27808">MYIEPHMIPHETLEIFSLLWWQSNIVTLSLLFIFLILGKWFNPENRNNLAKVIGAVLIFRTVGVHFYWNYLGIWTIESSLPLHLCGLSAILSGIVLFWRKQWAYECLYFWGIPGAFHSLMTPEFTSGTSGLLFYEYYLSHGGIILSAIYLTWILGMRPRKGSWWKVFLWSQLLLPVIGLINWIVNANYMYLCTKPIVNNPFLIGEWPWYLLGIELTALLHFFIVYLAFVYLNHRSET</sequence>
<dbReference type="Pfam" id="PF14808">
    <property type="entry name" value="TMEM164"/>
    <property type="match status" value="1"/>
</dbReference>
<feature type="transmembrane region" description="Helical" evidence="1">
    <location>
        <begin position="166"/>
        <end position="188"/>
    </location>
</feature>
<feature type="transmembrane region" description="Helical" evidence="1">
    <location>
        <begin position="80"/>
        <end position="98"/>
    </location>
</feature>
<keyword evidence="1" id="KW-1133">Transmembrane helix</keyword>
<feature type="transmembrane region" description="Helical" evidence="1">
    <location>
        <begin position="208"/>
        <end position="231"/>
    </location>
</feature>
<feature type="transmembrane region" description="Helical" evidence="1">
    <location>
        <begin position="49"/>
        <end position="68"/>
    </location>
</feature>
<proteinExistence type="predicted"/>
<dbReference type="InterPro" id="IPR011737">
    <property type="entry name" value="CHP02206_TP0381"/>
</dbReference>
<protein>
    <recommendedName>
        <fullName evidence="3">TIGR02206 family membrane protein</fullName>
    </recommendedName>
</protein>